<evidence type="ECO:0000313" key="2">
    <source>
        <dbReference type="EMBL" id="MBL7255617.1"/>
    </source>
</evidence>
<evidence type="ECO:0000313" key="3">
    <source>
        <dbReference type="Proteomes" id="UP000598996"/>
    </source>
</evidence>
<dbReference type="Gene3D" id="3.90.1200.10">
    <property type="match status" value="1"/>
</dbReference>
<organism evidence="2 3">
    <name type="scientific">Paractinoplanes lichenicola</name>
    <dbReference type="NCBI Taxonomy" id="2802976"/>
    <lineage>
        <taxon>Bacteria</taxon>
        <taxon>Bacillati</taxon>
        <taxon>Actinomycetota</taxon>
        <taxon>Actinomycetes</taxon>
        <taxon>Micromonosporales</taxon>
        <taxon>Micromonosporaceae</taxon>
        <taxon>Paractinoplanes</taxon>
    </lineage>
</organism>
<reference evidence="2 3" key="1">
    <citation type="submission" date="2021-01" db="EMBL/GenBank/DDBJ databases">
        <title>Actinoplanes sp. nov. LDG1-01 isolated from lichen.</title>
        <authorList>
            <person name="Saeng-In P."/>
            <person name="Phongsopitanun W."/>
            <person name="Kanchanasin P."/>
            <person name="Yuki M."/>
            <person name="Kudo T."/>
            <person name="Ohkuma M."/>
            <person name="Tanasupawat S."/>
        </authorList>
    </citation>
    <scope>NUCLEOTIDE SEQUENCE [LARGE SCALE GENOMIC DNA]</scope>
    <source>
        <strain evidence="2 3">LDG1-01</strain>
    </source>
</reference>
<proteinExistence type="predicted"/>
<accession>A0ABS1VLL1</accession>
<dbReference type="SUPFAM" id="SSF56112">
    <property type="entry name" value="Protein kinase-like (PK-like)"/>
    <property type="match status" value="1"/>
</dbReference>
<dbReference type="PANTHER" id="PTHR21310">
    <property type="entry name" value="AMINOGLYCOSIDE PHOSPHOTRANSFERASE-RELATED-RELATED"/>
    <property type="match status" value="1"/>
</dbReference>
<sequence>MRDKLPWVSRVWRPVTDVRQLHGGVTSTMPALTAGDGEQAVLRLMTKDPWRRQAPGLLTREAFVQRQLQGSPIPAPRSIAVELTGTPAHLMSWLPGRLRLDSAPVQPIADMLAEIHRFDPGPDRPREFQSWAPRAKRVVPSWSSRPTLWEAAFAVLASPTPAYEGVFLHRDFHLGNLLWDGDRISGVVDWVETSWGPAELDVAHAATYLAMLHGVPAAARLVEAYGRAEVRYWSVMDIVGYLPDPVKVTRSWPGFAVETARRRLEQRLESLLA</sequence>
<dbReference type="Pfam" id="PF01636">
    <property type="entry name" value="APH"/>
    <property type="match status" value="1"/>
</dbReference>
<dbReference type="RefSeq" id="WP_202992126.1">
    <property type="nucleotide sequence ID" value="NZ_JAENHO010000004.1"/>
</dbReference>
<dbReference type="InterPro" id="IPR002575">
    <property type="entry name" value="Aminoglycoside_PTrfase"/>
</dbReference>
<name>A0ABS1VLL1_9ACTN</name>
<dbReference type="Proteomes" id="UP000598996">
    <property type="component" value="Unassembled WGS sequence"/>
</dbReference>
<protein>
    <submittedName>
        <fullName evidence="2">Aminoglycoside phosphotransferase family protein</fullName>
    </submittedName>
</protein>
<dbReference type="InterPro" id="IPR011009">
    <property type="entry name" value="Kinase-like_dom_sf"/>
</dbReference>
<feature type="domain" description="Aminoglycoside phosphotransferase" evidence="1">
    <location>
        <begin position="17"/>
        <end position="232"/>
    </location>
</feature>
<keyword evidence="3" id="KW-1185">Reference proteome</keyword>
<dbReference type="EMBL" id="JAENHO010000004">
    <property type="protein sequence ID" value="MBL7255617.1"/>
    <property type="molecule type" value="Genomic_DNA"/>
</dbReference>
<evidence type="ECO:0000259" key="1">
    <source>
        <dbReference type="Pfam" id="PF01636"/>
    </source>
</evidence>
<dbReference type="InterPro" id="IPR051678">
    <property type="entry name" value="AGP_Transferase"/>
</dbReference>
<gene>
    <name evidence="2" type="ORF">JKJ07_15035</name>
</gene>
<comment type="caution">
    <text evidence="2">The sequence shown here is derived from an EMBL/GenBank/DDBJ whole genome shotgun (WGS) entry which is preliminary data.</text>
</comment>